<evidence type="ECO:0000256" key="10">
    <source>
        <dbReference type="ARBA" id="ARBA00023186"/>
    </source>
</evidence>
<evidence type="ECO:0000256" key="5">
    <source>
        <dbReference type="ARBA" id="ARBA00022448"/>
    </source>
</evidence>
<keyword evidence="5" id="KW-0813">Transport</keyword>
<evidence type="ECO:0000256" key="7">
    <source>
        <dbReference type="ARBA" id="ARBA00022927"/>
    </source>
</evidence>
<feature type="signal peptide" evidence="13">
    <location>
        <begin position="1"/>
        <end position="17"/>
    </location>
</feature>
<keyword evidence="8" id="KW-0472">Membrane</keyword>
<evidence type="ECO:0000313" key="14">
    <source>
        <dbReference type="EMBL" id="KHT57834.1"/>
    </source>
</evidence>
<keyword evidence="9" id="KW-0564">Palmitate</keyword>
<dbReference type="SUPFAM" id="SSF89392">
    <property type="entry name" value="Prokaryotic lipoproteins and lipoprotein localization factors"/>
    <property type="match status" value="1"/>
</dbReference>
<proteinExistence type="inferred from homology"/>
<keyword evidence="6 13" id="KW-0732">Signal</keyword>
<evidence type="ECO:0000256" key="11">
    <source>
        <dbReference type="ARBA" id="ARBA00023237"/>
    </source>
</evidence>
<dbReference type="InterPro" id="IPR029046">
    <property type="entry name" value="LolA/LolB/LppX"/>
</dbReference>
<sequence>MIRLTTLLLTFCFILSACTTAPKGPENAVNLTAQLEKVAEVHQWQMRGKIAFRQGKEAASLNLVWKNDSGDFDFRLTNFLGVSLVNLNVTQQQSVLEADGETYVDALPEPLIYQITGMIIPVKSLLSWVKGLPLDGDKFTLTELGLVDTLESYCQGCRNWQVAYGNYGSVELGDGTSVWLPHSITLTQNETPDMPQTQLKIKIYQWTL</sequence>
<dbReference type="Proteomes" id="UP000031197">
    <property type="component" value="Unassembled WGS sequence"/>
</dbReference>
<dbReference type="CDD" id="cd16326">
    <property type="entry name" value="LolB"/>
    <property type="match status" value="1"/>
</dbReference>
<evidence type="ECO:0000256" key="2">
    <source>
        <dbReference type="ARBA" id="ARBA00009696"/>
    </source>
</evidence>
<keyword evidence="15" id="KW-1185">Reference proteome</keyword>
<keyword evidence="12" id="KW-0449">Lipoprotein</keyword>
<evidence type="ECO:0000256" key="3">
    <source>
        <dbReference type="ARBA" id="ARBA00011245"/>
    </source>
</evidence>
<dbReference type="GO" id="GO:0015031">
    <property type="term" value="P:protein transport"/>
    <property type="evidence" value="ECO:0007669"/>
    <property type="project" value="UniProtKB-KW"/>
</dbReference>
<dbReference type="OrthoDB" id="9797618at2"/>
<dbReference type="RefSeq" id="WP_039216233.1">
    <property type="nucleotide sequence ID" value="NZ_JWLW01000001.1"/>
</dbReference>
<comment type="similarity">
    <text evidence="2">Belongs to the LolB family.</text>
</comment>
<dbReference type="AlphaFoldDB" id="A0A0B3YIQ7"/>
<evidence type="ECO:0000256" key="9">
    <source>
        <dbReference type="ARBA" id="ARBA00023139"/>
    </source>
</evidence>
<keyword evidence="11" id="KW-0998">Cell outer membrane</keyword>
<comment type="caution">
    <text evidence="14">The sequence shown here is derived from an EMBL/GenBank/DDBJ whole genome shotgun (WGS) entry which is preliminary data.</text>
</comment>
<comment type="subunit">
    <text evidence="3">Monomer.</text>
</comment>
<evidence type="ECO:0000256" key="1">
    <source>
        <dbReference type="ARBA" id="ARBA00004459"/>
    </source>
</evidence>
<evidence type="ECO:0000256" key="12">
    <source>
        <dbReference type="ARBA" id="ARBA00023288"/>
    </source>
</evidence>
<dbReference type="InterPro" id="IPR004565">
    <property type="entry name" value="OM_lipoprot_LolB"/>
</dbReference>
<evidence type="ECO:0000256" key="6">
    <source>
        <dbReference type="ARBA" id="ARBA00022729"/>
    </source>
</evidence>
<protein>
    <recommendedName>
        <fullName evidence="4">Outer-membrane lipoprotein LolB</fullName>
    </recommendedName>
</protein>
<dbReference type="Gene3D" id="2.50.20.10">
    <property type="entry name" value="Lipoprotein localisation LolA/LolB/LppX"/>
    <property type="match status" value="1"/>
</dbReference>
<comment type="subcellular location">
    <subcellularLocation>
        <location evidence="1">Cell outer membrane</location>
        <topology evidence="1">Lipid-anchor</topology>
    </subcellularLocation>
</comment>
<keyword evidence="10" id="KW-0143">Chaperone</keyword>
<evidence type="ECO:0000256" key="4">
    <source>
        <dbReference type="ARBA" id="ARBA00016202"/>
    </source>
</evidence>
<evidence type="ECO:0000256" key="13">
    <source>
        <dbReference type="SAM" id="SignalP"/>
    </source>
</evidence>
<gene>
    <name evidence="14" type="ORF">RJ41_00385</name>
</gene>
<evidence type="ECO:0000313" key="15">
    <source>
        <dbReference type="Proteomes" id="UP000031197"/>
    </source>
</evidence>
<feature type="chain" id="PRO_5002084929" description="Outer-membrane lipoprotein LolB" evidence="13">
    <location>
        <begin position="18"/>
        <end position="208"/>
    </location>
</feature>
<name>A0A0B3YIQ7_9ALTE</name>
<accession>A0A0B3YIQ7</accession>
<organism evidence="14 15">
    <name type="scientific">Alteromonas marina</name>
    <dbReference type="NCBI Taxonomy" id="203795"/>
    <lineage>
        <taxon>Bacteria</taxon>
        <taxon>Pseudomonadati</taxon>
        <taxon>Pseudomonadota</taxon>
        <taxon>Gammaproteobacteria</taxon>
        <taxon>Alteromonadales</taxon>
        <taxon>Alteromonadaceae</taxon>
        <taxon>Alteromonas/Salinimonas group</taxon>
        <taxon>Alteromonas</taxon>
    </lineage>
</organism>
<dbReference type="EMBL" id="JWLW01000001">
    <property type="protein sequence ID" value="KHT57834.1"/>
    <property type="molecule type" value="Genomic_DNA"/>
</dbReference>
<dbReference type="NCBIfam" id="TIGR00548">
    <property type="entry name" value="lolB"/>
    <property type="match status" value="1"/>
</dbReference>
<evidence type="ECO:0000256" key="8">
    <source>
        <dbReference type="ARBA" id="ARBA00023136"/>
    </source>
</evidence>
<reference evidence="14 15" key="1">
    <citation type="submission" date="2014-12" db="EMBL/GenBank/DDBJ databases">
        <title>Genome sequencing of Alteromonas marina AD001.</title>
        <authorList>
            <person name="Adrian T.G.S."/>
            <person name="Chan K.G."/>
        </authorList>
    </citation>
    <scope>NUCLEOTIDE SEQUENCE [LARGE SCALE GENOMIC DNA]</scope>
    <source>
        <strain evidence="14 15">AD001</strain>
    </source>
</reference>
<dbReference type="Pfam" id="PF03550">
    <property type="entry name" value="LolB"/>
    <property type="match status" value="1"/>
</dbReference>
<keyword evidence="7" id="KW-0653">Protein transport</keyword>
<dbReference type="PROSITE" id="PS51257">
    <property type="entry name" value="PROKAR_LIPOPROTEIN"/>
    <property type="match status" value="1"/>
</dbReference>
<dbReference type="GO" id="GO:0009279">
    <property type="term" value="C:cell outer membrane"/>
    <property type="evidence" value="ECO:0007669"/>
    <property type="project" value="UniProtKB-SubCell"/>
</dbReference>